<evidence type="ECO:0000256" key="1">
    <source>
        <dbReference type="SAM" id="MobiDB-lite"/>
    </source>
</evidence>
<accession>A0A4V4IRQ3</accession>
<feature type="compositionally biased region" description="Low complexity" evidence="1">
    <location>
        <begin position="88"/>
        <end position="104"/>
    </location>
</feature>
<dbReference type="AlphaFoldDB" id="A0A4V4IRQ3"/>
<gene>
    <name evidence="2" type="ORF">D6D19_04438</name>
</gene>
<evidence type="ECO:0000313" key="3">
    <source>
        <dbReference type="Proteomes" id="UP000308802"/>
    </source>
</evidence>
<feature type="region of interest" description="Disordered" evidence="1">
    <location>
        <begin position="68"/>
        <end position="104"/>
    </location>
</feature>
<sequence>MGPATQRLSIRSSSRASPVLDLLKQFWLGGGGFGTSEEQYCTLKESHVNTSLEFSIDGCCETRIPVTRHRTSSSLSQPHTKSPPILPPSSILLPTSITSNDTTT</sequence>
<proteinExistence type="predicted"/>
<dbReference type="Proteomes" id="UP000308802">
    <property type="component" value="Unassembled WGS sequence"/>
</dbReference>
<organism evidence="2 3">
    <name type="scientific">Aureobasidium pullulans</name>
    <name type="common">Black yeast</name>
    <name type="synonym">Pullularia pullulans</name>
    <dbReference type="NCBI Taxonomy" id="5580"/>
    <lineage>
        <taxon>Eukaryota</taxon>
        <taxon>Fungi</taxon>
        <taxon>Dikarya</taxon>
        <taxon>Ascomycota</taxon>
        <taxon>Pezizomycotina</taxon>
        <taxon>Dothideomycetes</taxon>
        <taxon>Dothideomycetidae</taxon>
        <taxon>Dothideales</taxon>
        <taxon>Saccotheciaceae</taxon>
        <taxon>Aureobasidium</taxon>
    </lineage>
</organism>
<reference evidence="2 3" key="1">
    <citation type="submission" date="2018-10" db="EMBL/GenBank/DDBJ databases">
        <title>Fifty Aureobasidium pullulans genomes reveal a recombining polyextremotolerant generalist.</title>
        <authorList>
            <person name="Gostincar C."/>
            <person name="Turk M."/>
            <person name="Zajc J."/>
            <person name="Gunde-Cimerman N."/>
        </authorList>
    </citation>
    <scope>NUCLEOTIDE SEQUENCE [LARGE SCALE GENOMIC DNA]</scope>
    <source>
        <strain evidence="2 3">EXF-10659</strain>
    </source>
</reference>
<comment type="caution">
    <text evidence="2">The sequence shown here is derived from an EMBL/GenBank/DDBJ whole genome shotgun (WGS) entry which is preliminary data.</text>
</comment>
<name>A0A4V4IRQ3_AURPU</name>
<evidence type="ECO:0000313" key="2">
    <source>
        <dbReference type="EMBL" id="THW74927.1"/>
    </source>
</evidence>
<protein>
    <submittedName>
        <fullName evidence="2">Uncharacterized protein</fullName>
    </submittedName>
</protein>
<dbReference type="EMBL" id="QZAO01000112">
    <property type="protein sequence ID" value="THW74927.1"/>
    <property type="molecule type" value="Genomic_DNA"/>
</dbReference>